<dbReference type="EMBL" id="AAYA01000015">
    <property type="protein sequence ID" value="EBA06478.1"/>
    <property type="molecule type" value="Genomic_DNA"/>
</dbReference>
<dbReference type="InterPro" id="IPR005814">
    <property type="entry name" value="Aminotrans_3"/>
</dbReference>
<dbReference type="OrthoDB" id="9801052at2"/>
<dbReference type="InterPro" id="IPR015421">
    <property type="entry name" value="PyrdxlP-dep_Trfase_major"/>
</dbReference>
<dbReference type="RefSeq" id="WP_005862476.1">
    <property type="nucleotide sequence ID" value="NZ_AAYA01000015.1"/>
</dbReference>
<proteinExistence type="inferred from homology"/>
<organism evidence="4 5">
    <name type="scientific">Sagittula stellata (strain ATCC 700073 / DSM 11524 / E-37)</name>
    <dbReference type="NCBI Taxonomy" id="388399"/>
    <lineage>
        <taxon>Bacteria</taxon>
        <taxon>Pseudomonadati</taxon>
        <taxon>Pseudomonadota</taxon>
        <taxon>Alphaproteobacteria</taxon>
        <taxon>Rhodobacterales</taxon>
        <taxon>Roseobacteraceae</taxon>
        <taxon>Sagittula</taxon>
    </lineage>
</organism>
<dbReference type="GO" id="GO:0030170">
    <property type="term" value="F:pyridoxal phosphate binding"/>
    <property type="evidence" value="ECO:0007669"/>
    <property type="project" value="InterPro"/>
</dbReference>
<protein>
    <submittedName>
        <fullName evidence="4">Glutamate-1-semialdehyde aminotransferase</fullName>
    </submittedName>
</protein>
<keyword evidence="4" id="KW-0032">Aminotransferase</keyword>
<evidence type="ECO:0000256" key="3">
    <source>
        <dbReference type="RuleBase" id="RU003560"/>
    </source>
</evidence>
<dbReference type="PANTHER" id="PTHR43713:SF3">
    <property type="entry name" value="GLUTAMATE-1-SEMIALDEHYDE 2,1-AMINOMUTASE 1, CHLOROPLASTIC-RELATED"/>
    <property type="match status" value="1"/>
</dbReference>
<dbReference type="eggNOG" id="COG0001">
    <property type="taxonomic scope" value="Bacteria"/>
</dbReference>
<sequence>MTFHTDTLTAELSRAEEDFRRRTPQSADALTRASRVLPGGNTRSSLWTAPYPLSITGGEGCRITDADGHTYFDFLGEFTAGIYGHTCPSLEQAVTAAHRAGFGLSSHTPYEVALAEELAARFPSIDLLRFTNSGTEANLMALTAARLVTGRKRIVVFAGGYHGGVLTFGNGNAPVNVPFDFAVLPYNDAEAAAREFAASGDRIAAVLVEPMQGAGGCVVGSAEFLQTLRDLCDDSGAWLIFDEVQTARMAPGGAQERLGITPDMTTLGKIFGGGLAFGAFGGRQSVMARFDPAHPDPIPHAGTFNNNRLTMAAGLEAVRNHLTPEALAALYERGEAFRAALNERFAANGGAFHVTGMGSIMNIHGKGEDAALRLDRLRLLHFRMMERGYYFAARGLIALSFPVGETEMTGFLDALDAVLIAGR</sequence>
<dbReference type="InterPro" id="IPR015422">
    <property type="entry name" value="PyrdxlP-dep_Trfase_small"/>
</dbReference>
<keyword evidence="4" id="KW-0808">Transferase</keyword>
<gene>
    <name evidence="4" type="ORF">SSE37_14784</name>
</gene>
<name>A3K8P0_SAGS3</name>
<evidence type="ECO:0000256" key="2">
    <source>
        <dbReference type="ARBA" id="ARBA00022898"/>
    </source>
</evidence>
<dbReference type="InterPro" id="IPR015424">
    <property type="entry name" value="PyrdxlP-dep_Trfase"/>
</dbReference>
<dbReference type="Gene3D" id="3.40.640.10">
    <property type="entry name" value="Type I PLP-dependent aspartate aminotransferase-like (Major domain)"/>
    <property type="match status" value="1"/>
</dbReference>
<dbReference type="GO" id="GO:0008483">
    <property type="term" value="F:transaminase activity"/>
    <property type="evidence" value="ECO:0007669"/>
    <property type="project" value="UniProtKB-KW"/>
</dbReference>
<dbReference type="AlphaFoldDB" id="A3K8P0"/>
<dbReference type="PANTHER" id="PTHR43713">
    <property type="entry name" value="GLUTAMATE-1-SEMIALDEHYDE 2,1-AMINOMUTASE"/>
    <property type="match status" value="1"/>
</dbReference>
<keyword evidence="2 3" id="KW-0663">Pyridoxal phosphate</keyword>
<comment type="caution">
    <text evidence="4">The sequence shown here is derived from an EMBL/GenBank/DDBJ whole genome shotgun (WGS) entry which is preliminary data.</text>
</comment>
<dbReference type="Gene3D" id="3.90.1150.10">
    <property type="entry name" value="Aspartate Aminotransferase, domain 1"/>
    <property type="match status" value="1"/>
</dbReference>
<accession>A3K8P0</accession>
<comment type="similarity">
    <text evidence="3">Belongs to the class-III pyridoxal-phosphate-dependent aminotransferase family.</text>
</comment>
<comment type="cofactor">
    <cofactor evidence="1">
        <name>pyridoxal 5'-phosphate</name>
        <dbReference type="ChEBI" id="CHEBI:597326"/>
    </cofactor>
</comment>
<reference evidence="4 5" key="1">
    <citation type="submission" date="2006-06" db="EMBL/GenBank/DDBJ databases">
        <authorList>
            <person name="Moran M.A."/>
            <person name="Ferriera S."/>
            <person name="Johnson J."/>
            <person name="Kravitz S."/>
            <person name="Beeson K."/>
            <person name="Sutton G."/>
            <person name="Rogers Y.-H."/>
            <person name="Friedman R."/>
            <person name="Frazier M."/>
            <person name="Venter J.C."/>
        </authorList>
    </citation>
    <scope>NUCLEOTIDE SEQUENCE [LARGE SCALE GENOMIC DNA]</scope>
    <source>
        <strain evidence="4 5">E-37</strain>
    </source>
</reference>
<dbReference type="Pfam" id="PF00202">
    <property type="entry name" value="Aminotran_3"/>
    <property type="match status" value="1"/>
</dbReference>
<evidence type="ECO:0000313" key="5">
    <source>
        <dbReference type="Proteomes" id="UP000005713"/>
    </source>
</evidence>
<evidence type="ECO:0000256" key="1">
    <source>
        <dbReference type="ARBA" id="ARBA00001933"/>
    </source>
</evidence>
<dbReference type="SUPFAM" id="SSF53383">
    <property type="entry name" value="PLP-dependent transferases"/>
    <property type="match status" value="1"/>
</dbReference>
<keyword evidence="5" id="KW-1185">Reference proteome</keyword>
<evidence type="ECO:0000313" key="4">
    <source>
        <dbReference type="EMBL" id="EBA06478.1"/>
    </source>
</evidence>
<dbReference type="Proteomes" id="UP000005713">
    <property type="component" value="Unassembled WGS sequence"/>
</dbReference>